<feature type="non-terminal residue" evidence="3">
    <location>
        <position position="468"/>
    </location>
</feature>
<proteinExistence type="predicted"/>
<gene>
    <name evidence="3" type="primary">Bpifb4_0</name>
    <name evidence="3" type="ORF">GLAPRA_R07046</name>
</gene>
<organism evidence="3 4">
    <name type="scientific">Glareola pratincola</name>
    <name type="common">Collared pratincole</name>
    <name type="synonym">Hirundo pratincola</name>
    <dbReference type="NCBI Taxonomy" id="43316"/>
    <lineage>
        <taxon>Eukaryota</taxon>
        <taxon>Metazoa</taxon>
        <taxon>Chordata</taxon>
        <taxon>Craniata</taxon>
        <taxon>Vertebrata</taxon>
        <taxon>Euteleostomi</taxon>
        <taxon>Archelosauria</taxon>
        <taxon>Archosauria</taxon>
        <taxon>Dinosauria</taxon>
        <taxon>Saurischia</taxon>
        <taxon>Theropoda</taxon>
        <taxon>Coelurosauria</taxon>
        <taxon>Aves</taxon>
        <taxon>Neognathae</taxon>
        <taxon>Neoaves</taxon>
        <taxon>Charadriiformes</taxon>
        <taxon>Glareolidae</taxon>
        <taxon>Glareola</taxon>
    </lineage>
</organism>
<dbReference type="InterPro" id="IPR051660">
    <property type="entry name" value="BPI_fold-BPI/LBP"/>
</dbReference>
<accession>A0A7L4MIQ2</accession>
<feature type="domain" description="Lipid-binding serum glycoprotein C-terminal" evidence="2">
    <location>
        <begin position="283"/>
        <end position="464"/>
    </location>
</feature>
<evidence type="ECO:0000259" key="2">
    <source>
        <dbReference type="SMART" id="SM00329"/>
    </source>
</evidence>
<evidence type="ECO:0000313" key="3">
    <source>
        <dbReference type="EMBL" id="NXY76798.1"/>
    </source>
</evidence>
<dbReference type="InterPro" id="IPR001124">
    <property type="entry name" value="Lipid-bd_serum_glycop_C"/>
</dbReference>
<dbReference type="Proteomes" id="UP000583049">
    <property type="component" value="Unassembled WGS sequence"/>
</dbReference>
<feature type="chain" id="PRO_5029880677" evidence="1">
    <location>
        <begin position="21"/>
        <end position="468"/>
    </location>
</feature>
<dbReference type="PANTHER" id="PTHR46019:SF4">
    <property type="entry name" value="BPI FOLD-CONTAINING FAMILY B MEMBER 4"/>
    <property type="match status" value="1"/>
</dbReference>
<keyword evidence="1" id="KW-0732">Signal</keyword>
<feature type="signal peptide" evidence="1">
    <location>
        <begin position="1"/>
        <end position="20"/>
    </location>
</feature>
<dbReference type="Gene3D" id="3.15.10.10">
    <property type="entry name" value="Bactericidal permeability-increasing protein, domain 1"/>
    <property type="match status" value="2"/>
</dbReference>
<dbReference type="SMART" id="SM00329">
    <property type="entry name" value="BPI2"/>
    <property type="match status" value="1"/>
</dbReference>
<keyword evidence="4" id="KW-1185">Reference proteome</keyword>
<dbReference type="AlphaFoldDB" id="A0A7L4MIQ2"/>
<dbReference type="EMBL" id="VWPO01003034">
    <property type="protein sequence ID" value="NXY76798.1"/>
    <property type="molecule type" value="Genomic_DNA"/>
</dbReference>
<evidence type="ECO:0000256" key="1">
    <source>
        <dbReference type="SAM" id="SignalP"/>
    </source>
</evidence>
<dbReference type="Pfam" id="PF02886">
    <property type="entry name" value="LBP_BPI_CETP_C"/>
    <property type="match status" value="1"/>
</dbReference>
<dbReference type="GO" id="GO:0008289">
    <property type="term" value="F:lipid binding"/>
    <property type="evidence" value="ECO:0007669"/>
    <property type="project" value="InterPro"/>
</dbReference>
<dbReference type="InterPro" id="IPR017943">
    <property type="entry name" value="Bactericidal_perm-incr_a/b_dom"/>
</dbReference>
<dbReference type="PANTHER" id="PTHR46019">
    <property type="entry name" value="BPI FOLD-CONTAINING FAMILY B MEMBER 4-RELATED"/>
    <property type="match status" value="1"/>
</dbReference>
<dbReference type="SUPFAM" id="SSF55394">
    <property type="entry name" value="Bactericidal permeability-increasing protein, BPI"/>
    <property type="match status" value="2"/>
</dbReference>
<dbReference type="Gene3D" id="3.15.20.10">
    <property type="entry name" value="Bactericidal permeability-increasing protein, domain 2"/>
    <property type="match status" value="1"/>
</dbReference>
<comment type="caution">
    <text evidence="3">The sequence shown here is derived from an EMBL/GenBank/DDBJ whole genome shotgun (WGS) entry which is preliminary data.</text>
</comment>
<name>A0A7L4MIQ2_GLAPT</name>
<evidence type="ECO:0000313" key="4">
    <source>
        <dbReference type="Proteomes" id="UP000583049"/>
    </source>
</evidence>
<sequence length="468" mass="49325">TMPRALSIALLCALLTPSLSQTKDAVLRLNKGVLRGLLGDGGLLGMAGILGGPGGILGRGGLLGNAGLLGGSGLLGILGEGGLLSTVQGLTGLRIVELTLPRVSLRLLPGIGVHLNLYTRVALNGKSVHDALCCCNCLAPGGLRSALFTGNCLTRPIYFAAGFYHGAPLFFHSLLPIVDNLLASVLNRLLPNLLCPVVDVALRHVNEHLGFVNSLVPLGLLGSIQYTVSSLPLVTGQFLEGKFCIFSFHLRSRTVIGQVAGGLADYPLGKTEAVPTPPRPGLPREQRCANAAGVGSLLCGSWLQHHLCSCQQKLSIFGCRQVLEAYPESCELLLKIAVPEAPVVTLKKNKGVIQLTATVEVVVIHPEDVQKSLCLLNIDTSLLAQFSVEDNKLKISVSLEKTSGGTKRSLSMLQVSFLQMLVGQIFDVAFLPAMNSVLGAGVPLPRMLNMDFTNADVDVIKVSACSML</sequence>
<feature type="non-terminal residue" evidence="3">
    <location>
        <position position="1"/>
    </location>
</feature>
<protein>
    <submittedName>
        <fullName evidence="3">BPIB4 protein</fullName>
    </submittedName>
</protein>
<reference evidence="3 4" key="1">
    <citation type="submission" date="2019-09" db="EMBL/GenBank/DDBJ databases">
        <title>Bird 10,000 Genomes (B10K) Project - Family phase.</title>
        <authorList>
            <person name="Zhang G."/>
        </authorList>
    </citation>
    <scope>NUCLEOTIDE SEQUENCE [LARGE SCALE GENOMIC DNA]</scope>
    <source>
        <strain evidence="3">B10K-CU-031-08</strain>
        <tissue evidence="3">Muscle</tissue>
    </source>
</reference>